<evidence type="ECO:0000313" key="3">
    <source>
        <dbReference type="EMBL" id="TXC64660.1"/>
    </source>
</evidence>
<dbReference type="NCBIfam" id="TIGR00095">
    <property type="entry name" value="16S rRNA (guanine(966)-N(2))-methyltransferase RsmD"/>
    <property type="match status" value="1"/>
</dbReference>
<dbReference type="EC" id="2.1.1.171" evidence="3"/>
<dbReference type="SUPFAM" id="SSF53335">
    <property type="entry name" value="S-adenosyl-L-methionine-dependent methyltransferases"/>
    <property type="match status" value="1"/>
</dbReference>
<dbReference type="Gene3D" id="3.40.50.150">
    <property type="entry name" value="Vaccinia Virus protein VP39"/>
    <property type="match status" value="1"/>
</dbReference>
<sequence length="180" mass="18937">MRIIAGQWRGRPLLAPTGQATRPTSDRAREGLFSMLASRLGSFEGLAVADLFAGTGALGIEALSRGAAHCTFYEKDRAAIDILSRNLGKLGAATQAELRAQPVEHALPPPRPCDLIFMDPPYGSGLAQAALDRIGAGGWLAPGGWLSIETAGESLALPANVRPTAERRFGKAHILLLTTA</sequence>
<keyword evidence="4" id="KW-1185">Reference proteome</keyword>
<dbReference type="EMBL" id="VOQQ01000001">
    <property type="protein sequence ID" value="TXC64660.1"/>
    <property type="molecule type" value="Genomic_DNA"/>
</dbReference>
<protein>
    <submittedName>
        <fullName evidence="3">16S rRNA (Guanine(966)-N(2))-methyltransferase RsmD</fullName>
        <ecNumber evidence="3">2.1.1.171</ecNumber>
    </submittedName>
</protein>
<dbReference type="InterPro" id="IPR029063">
    <property type="entry name" value="SAM-dependent_MTases_sf"/>
</dbReference>
<dbReference type="PANTHER" id="PTHR43542:SF1">
    <property type="entry name" value="METHYLTRANSFERASE"/>
    <property type="match status" value="1"/>
</dbReference>
<comment type="caution">
    <text evidence="3">The sequence shown here is derived from an EMBL/GenBank/DDBJ whole genome shotgun (WGS) entry which is preliminary data.</text>
</comment>
<dbReference type="PROSITE" id="PS00092">
    <property type="entry name" value="N6_MTASE"/>
    <property type="match status" value="1"/>
</dbReference>
<dbReference type="Pfam" id="PF03602">
    <property type="entry name" value="Cons_hypoth95"/>
    <property type="match status" value="1"/>
</dbReference>
<keyword evidence="1 3" id="KW-0489">Methyltransferase</keyword>
<organism evidence="3 4">
    <name type="scientific">Allosphingosinicella ginsenosidimutans</name>
    <dbReference type="NCBI Taxonomy" id="1176539"/>
    <lineage>
        <taxon>Bacteria</taxon>
        <taxon>Pseudomonadati</taxon>
        <taxon>Pseudomonadota</taxon>
        <taxon>Alphaproteobacteria</taxon>
        <taxon>Sphingomonadales</taxon>
        <taxon>Sphingomonadaceae</taxon>
        <taxon>Allosphingosinicella</taxon>
    </lineage>
</organism>
<dbReference type="GO" id="GO:0003676">
    <property type="term" value="F:nucleic acid binding"/>
    <property type="evidence" value="ECO:0007669"/>
    <property type="project" value="InterPro"/>
</dbReference>
<dbReference type="CDD" id="cd02440">
    <property type="entry name" value="AdoMet_MTases"/>
    <property type="match status" value="1"/>
</dbReference>
<gene>
    <name evidence="3" type="primary">rsmD</name>
    <name evidence="3" type="ORF">FRZ32_13995</name>
</gene>
<accession>A0A5C6TWZ6</accession>
<dbReference type="PIRSF" id="PIRSF004553">
    <property type="entry name" value="CHP00095"/>
    <property type="match status" value="1"/>
</dbReference>
<dbReference type="InterPro" id="IPR004398">
    <property type="entry name" value="RNA_MeTrfase_RsmD"/>
</dbReference>
<reference evidence="3 4" key="1">
    <citation type="journal article" date="2015" name="J. Microbiol.">
        <title>Sphingosinicella ginsenosidimutans sp. nov., with ginsenoside converting activity.</title>
        <authorList>
            <person name="Kim J.K."/>
            <person name="Kang M.S."/>
            <person name="Park S.C."/>
            <person name="Kim K.M."/>
            <person name="Choi K."/>
            <person name="Yoon M.H."/>
            <person name="Im W.T."/>
        </authorList>
    </citation>
    <scope>NUCLEOTIDE SEQUENCE [LARGE SCALE GENOMIC DNA]</scope>
    <source>
        <strain evidence="3 4">BS-11</strain>
    </source>
</reference>
<evidence type="ECO:0000256" key="1">
    <source>
        <dbReference type="ARBA" id="ARBA00022603"/>
    </source>
</evidence>
<proteinExistence type="predicted"/>
<evidence type="ECO:0000313" key="4">
    <source>
        <dbReference type="Proteomes" id="UP000321249"/>
    </source>
</evidence>
<keyword evidence="2 3" id="KW-0808">Transferase</keyword>
<dbReference type="GO" id="GO:0052913">
    <property type="term" value="F:16S rRNA (guanine(966)-N(2))-methyltransferase activity"/>
    <property type="evidence" value="ECO:0007669"/>
    <property type="project" value="UniProtKB-EC"/>
</dbReference>
<name>A0A5C6TWZ6_9SPHN</name>
<evidence type="ECO:0000256" key="2">
    <source>
        <dbReference type="ARBA" id="ARBA00022679"/>
    </source>
</evidence>
<dbReference type="OrthoDB" id="9803017at2"/>
<dbReference type="AlphaFoldDB" id="A0A5C6TWZ6"/>
<dbReference type="InterPro" id="IPR002052">
    <property type="entry name" value="DNA_methylase_N6_adenine_CS"/>
</dbReference>
<dbReference type="PANTHER" id="PTHR43542">
    <property type="entry name" value="METHYLTRANSFERASE"/>
    <property type="match status" value="1"/>
</dbReference>
<dbReference type="RefSeq" id="WP_147044083.1">
    <property type="nucleotide sequence ID" value="NZ_BAABIR010000001.1"/>
</dbReference>
<dbReference type="Proteomes" id="UP000321249">
    <property type="component" value="Unassembled WGS sequence"/>
</dbReference>